<name>A0A8S5MDH6_9CAUD</name>
<proteinExistence type="predicted"/>
<evidence type="ECO:0000313" key="1">
    <source>
        <dbReference type="EMBL" id="DAD80373.1"/>
    </source>
</evidence>
<organism evidence="1">
    <name type="scientific">Siphoviridae sp. ctX581</name>
    <dbReference type="NCBI Taxonomy" id="2826365"/>
    <lineage>
        <taxon>Viruses</taxon>
        <taxon>Duplodnaviria</taxon>
        <taxon>Heunggongvirae</taxon>
        <taxon>Uroviricota</taxon>
        <taxon>Caudoviricetes</taxon>
    </lineage>
</organism>
<accession>A0A8S5MDH6</accession>
<reference evidence="1" key="1">
    <citation type="journal article" date="2021" name="Proc. Natl. Acad. Sci. U.S.A.">
        <title>A Catalog of Tens of Thousands of Viruses from Human Metagenomes Reveals Hidden Associations with Chronic Diseases.</title>
        <authorList>
            <person name="Tisza M.J."/>
            <person name="Buck C.B."/>
        </authorList>
    </citation>
    <scope>NUCLEOTIDE SEQUENCE</scope>
    <source>
        <strain evidence="1">CtX581</strain>
    </source>
</reference>
<protein>
    <submittedName>
        <fullName evidence="1">Uncharacterized protein</fullName>
    </submittedName>
</protein>
<sequence length="99" mass="11939">MYPEKIEKRLKKQLMEDIPEDARNITFIFNKYDVDIFYKMGDSAYWKPDIKLDFIKLAYQATNNPFHKIFIKLISLNKKLREVTNKNIADKLWEDKHGL</sequence>
<dbReference type="EMBL" id="BK014883">
    <property type="protein sequence ID" value="DAD80373.1"/>
    <property type="molecule type" value="Genomic_DNA"/>
</dbReference>